<dbReference type="GO" id="GO:0005737">
    <property type="term" value="C:cytoplasm"/>
    <property type="evidence" value="ECO:0007669"/>
    <property type="project" value="UniProtKB-ARBA"/>
</dbReference>
<evidence type="ECO:0000256" key="13">
    <source>
        <dbReference type="SAM" id="MobiDB-lite"/>
    </source>
</evidence>
<proteinExistence type="inferred from homology"/>
<evidence type="ECO:0000256" key="10">
    <source>
        <dbReference type="ARBA" id="ARBA00047761"/>
    </source>
</evidence>
<evidence type="ECO:0000256" key="4">
    <source>
        <dbReference type="ARBA" id="ARBA00013081"/>
    </source>
</evidence>
<feature type="domain" description="PPM-type phosphatase" evidence="14">
    <location>
        <begin position="88"/>
        <end position="356"/>
    </location>
</feature>
<comment type="similarity">
    <text evidence="3 12">Belongs to the PP2C family.</text>
</comment>
<dbReference type="OrthoDB" id="10264738at2759"/>
<comment type="cofactor">
    <cofactor evidence="1">
        <name>Mn(2+)</name>
        <dbReference type="ChEBI" id="CHEBI:29035"/>
    </cofactor>
</comment>
<reference evidence="16" key="2">
    <citation type="submission" date="2025-08" db="UniProtKB">
        <authorList>
            <consortium name="RefSeq"/>
        </authorList>
    </citation>
    <scope>IDENTIFICATION</scope>
    <source>
        <tissue evidence="16">Leaf</tissue>
    </source>
</reference>
<dbReference type="PANTHER" id="PTHR13832">
    <property type="entry name" value="PROTEIN PHOSPHATASE 2C"/>
    <property type="match status" value="1"/>
</dbReference>
<dbReference type="InterPro" id="IPR001932">
    <property type="entry name" value="PPM-type_phosphatase-like_dom"/>
</dbReference>
<keyword evidence="8 12" id="KW-0904">Protein phosphatase</keyword>
<dbReference type="PROSITE" id="PS01032">
    <property type="entry name" value="PPM_1"/>
    <property type="match status" value="1"/>
</dbReference>
<name>A0A6J0K1T3_RAPSA</name>
<protein>
    <recommendedName>
        <fullName evidence="4">protein-serine/threonine phosphatase</fullName>
        <ecNumber evidence="4">3.1.3.16</ecNumber>
    </recommendedName>
</protein>
<evidence type="ECO:0000256" key="9">
    <source>
        <dbReference type="ARBA" id="ARBA00023211"/>
    </source>
</evidence>
<dbReference type="InterPro" id="IPR015655">
    <property type="entry name" value="PP2C"/>
</dbReference>
<dbReference type="GO" id="GO:0004722">
    <property type="term" value="F:protein serine/threonine phosphatase activity"/>
    <property type="evidence" value="ECO:0007669"/>
    <property type="project" value="UniProtKB-EC"/>
</dbReference>
<dbReference type="RefSeq" id="XP_018441915.1">
    <property type="nucleotide sequence ID" value="XM_018586413.2"/>
</dbReference>
<evidence type="ECO:0000256" key="2">
    <source>
        <dbReference type="ARBA" id="ARBA00001946"/>
    </source>
</evidence>
<evidence type="ECO:0000256" key="7">
    <source>
        <dbReference type="ARBA" id="ARBA00022842"/>
    </source>
</evidence>
<sequence>MEETKGISDPENGSSSYGGLPPNPLSFSSSSSSSAAAAALYRQQQTFDGDRFSAPKSLVRHPSLTKVSALSVENEFALDKIEFVPAMRSGAWSDIGSRSSMEDAYLCLDNLMDSFGLEDPEDGPTTAFYGVFDGHGGKHAAEFACQRIPRYIVEDREFPSDINKVISSAFLRTDTAFSEACALDGSLSSGTTALAALLTGRSLVVANAGDCRAVLSRQGKAIEMSKDHKPMSCKERRRIEASGGYIYDGYLNGQLNVARAIGDFHMEGMKRKKDGSNGGPLIADPELMTTKLTQEDEFLIMGCDGVWDVFMSQNAVDFARRRLQEHNDPVMCSKELVEEALKRKSGDNVTAVVVCLQPQPPPNLVAPRLRVQRSFSAEGLKDLQSYLDDLGC</sequence>
<dbReference type="GO" id="GO:0005634">
    <property type="term" value="C:nucleus"/>
    <property type="evidence" value="ECO:0007669"/>
    <property type="project" value="UniProtKB-ARBA"/>
</dbReference>
<keyword evidence="9" id="KW-0464">Manganese</keyword>
<dbReference type="CDD" id="cd00143">
    <property type="entry name" value="PP2Cc"/>
    <property type="match status" value="1"/>
</dbReference>
<dbReference type="EC" id="3.1.3.16" evidence="4"/>
<dbReference type="Gene3D" id="3.60.40.10">
    <property type="entry name" value="PPM-type phosphatase domain"/>
    <property type="match status" value="1"/>
</dbReference>
<feature type="region of interest" description="Disordered" evidence="13">
    <location>
        <begin position="1"/>
        <end position="31"/>
    </location>
</feature>
<dbReference type="SUPFAM" id="SSF81606">
    <property type="entry name" value="PP2C-like"/>
    <property type="match status" value="1"/>
</dbReference>
<keyword evidence="6 12" id="KW-0378">Hydrolase</keyword>
<evidence type="ECO:0000256" key="12">
    <source>
        <dbReference type="RuleBase" id="RU003465"/>
    </source>
</evidence>
<keyword evidence="5" id="KW-0479">Metal-binding</keyword>
<dbReference type="GO" id="GO:0046872">
    <property type="term" value="F:metal ion binding"/>
    <property type="evidence" value="ECO:0007669"/>
    <property type="project" value="UniProtKB-KW"/>
</dbReference>
<gene>
    <name evidence="16" type="primary">LOC108813765</name>
</gene>
<evidence type="ECO:0000256" key="5">
    <source>
        <dbReference type="ARBA" id="ARBA00022723"/>
    </source>
</evidence>
<dbReference type="Pfam" id="PF00481">
    <property type="entry name" value="PP2C"/>
    <property type="match status" value="1"/>
</dbReference>
<comment type="cofactor">
    <cofactor evidence="2">
        <name>Mg(2+)</name>
        <dbReference type="ChEBI" id="CHEBI:18420"/>
    </cofactor>
</comment>
<dbReference type="GeneID" id="108813765"/>
<evidence type="ECO:0000313" key="15">
    <source>
        <dbReference type="Proteomes" id="UP000504610"/>
    </source>
</evidence>
<dbReference type="FunFam" id="3.60.40.10:FF:000004">
    <property type="entry name" value="Probable protein phosphatase 2C 22"/>
    <property type="match status" value="1"/>
</dbReference>
<evidence type="ECO:0000256" key="3">
    <source>
        <dbReference type="ARBA" id="ARBA00006702"/>
    </source>
</evidence>
<evidence type="ECO:0000259" key="14">
    <source>
        <dbReference type="PROSITE" id="PS51746"/>
    </source>
</evidence>
<dbReference type="InterPro" id="IPR000222">
    <property type="entry name" value="PP2C_BS"/>
</dbReference>
<keyword evidence="7" id="KW-0460">Magnesium</keyword>
<organism evidence="15 16">
    <name type="scientific">Raphanus sativus</name>
    <name type="common">Radish</name>
    <name type="synonym">Raphanus raphanistrum var. sativus</name>
    <dbReference type="NCBI Taxonomy" id="3726"/>
    <lineage>
        <taxon>Eukaryota</taxon>
        <taxon>Viridiplantae</taxon>
        <taxon>Streptophyta</taxon>
        <taxon>Embryophyta</taxon>
        <taxon>Tracheophyta</taxon>
        <taxon>Spermatophyta</taxon>
        <taxon>Magnoliopsida</taxon>
        <taxon>eudicotyledons</taxon>
        <taxon>Gunneridae</taxon>
        <taxon>Pentapetalae</taxon>
        <taxon>rosids</taxon>
        <taxon>malvids</taxon>
        <taxon>Brassicales</taxon>
        <taxon>Brassicaceae</taxon>
        <taxon>Brassiceae</taxon>
        <taxon>Raphanus</taxon>
    </lineage>
</organism>
<comment type="catalytic activity">
    <reaction evidence="11">
        <text>O-phospho-L-threonyl-[protein] + H2O = L-threonyl-[protein] + phosphate</text>
        <dbReference type="Rhea" id="RHEA:47004"/>
        <dbReference type="Rhea" id="RHEA-COMP:11060"/>
        <dbReference type="Rhea" id="RHEA-COMP:11605"/>
        <dbReference type="ChEBI" id="CHEBI:15377"/>
        <dbReference type="ChEBI" id="CHEBI:30013"/>
        <dbReference type="ChEBI" id="CHEBI:43474"/>
        <dbReference type="ChEBI" id="CHEBI:61977"/>
        <dbReference type="EC" id="3.1.3.16"/>
    </reaction>
</comment>
<reference evidence="15" key="1">
    <citation type="journal article" date="2019" name="Database">
        <title>The radish genome database (RadishGD): an integrated information resource for radish genomics.</title>
        <authorList>
            <person name="Yu H.J."/>
            <person name="Baek S."/>
            <person name="Lee Y.J."/>
            <person name="Cho A."/>
            <person name="Mun J.H."/>
        </authorList>
    </citation>
    <scope>NUCLEOTIDE SEQUENCE [LARGE SCALE GENOMIC DNA]</scope>
    <source>
        <strain evidence="15">cv. WK10039</strain>
    </source>
</reference>
<comment type="catalytic activity">
    <reaction evidence="10">
        <text>O-phospho-L-seryl-[protein] + H2O = L-seryl-[protein] + phosphate</text>
        <dbReference type="Rhea" id="RHEA:20629"/>
        <dbReference type="Rhea" id="RHEA-COMP:9863"/>
        <dbReference type="Rhea" id="RHEA-COMP:11604"/>
        <dbReference type="ChEBI" id="CHEBI:15377"/>
        <dbReference type="ChEBI" id="CHEBI:29999"/>
        <dbReference type="ChEBI" id="CHEBI:43474"/>
        <dbReference type="ChEBI" id="CHEBI:83421"/>
        <dbReference type="EC" id="3.1.3.16"/>
    </reaction>
</comment>
<evidence type="ECO:0000256" key="6">
    <source>
        <dbReference type="ARBA" id="ARBA00022801"/>
    </source>
</evidence>
<evidence type="ECO:0000256" key="11">
    <source>
        <dbReference type="ARBA" id="ARBA00048336"/>
    </source>
</evidence>
<dbReference type="Proteomes" id="UP000504610">
    <property type="component" value="Chromosome 6"/>
</dbReference>
<keyword evidence="15" id="KW-1185">Reference proteome</keyword>
<evidence type="ECO:0000313" key="16">
    <source>
        <dbReference type="RefSeq" id="XP_018441915.1"/>
    </source>
</evidence>
<dbReference type="PROSITE" id="PS51746">
    <property type="entry name" value="PPM_2"/>
    <property type="match status" value="1"/>
</dbReference>
<dbReference type="SMART" id="SM00332">
    <property type="entry name" value="PP2Cc"/>
    <property type="match status" value="1"/>
</dbReference>
<accession>A0A6J0K1T3</accession>
<dbReference type="AlphaFoldDB" id="A0A6J0K1T3"/>
<dbReference type="PANTHER" id="PTHR13832:SF790">
    <property type="entry name" value="PROTEIN PHOSPHATASE 2C 22-RELATED"/>
    <property type="match status" value="1"/>
</dbReference>
<dbReference type="InterPro" id="IPR036457">
    <property type="entry name" value="PPM-type-like_dom_sf"/>
</dbReference>
<evidence type="ECO:0000256" key="1">
    <source>
        <dbReference type="ARBA" id="ARBA00001936"/>
    </source>
</evidence>
<evidence type="ECO:0000256" key="8">
    <source>
        <dbReference type="ARBA" id="ARBA00022912"/>
    </source>
</evidence>